<feature type="region of interest" description="Disordered" evidence="1">
    <location>
        <begin position="144"/>
        <end position="171"/>
    </location>
</feature>
<sequence length="194" mass="20934">MRKSHLKAAAREADEELGANRPETLGTGALGGRVSERATPWRGGKGRGGVEGDCGSAGKRRQPERLVRWRLGVSGGFWAFLRCECGRCARRFRPRAFTGRAASRPLAVADAQLEPGPCDHVGRHGGGGGLASVTGGAAEWVGPDGEGVRECSRGDEWEAGGGLEEDGARKKTIRHDQLRRWTKIQRLRSIIKKK</sequence>
<feature type="compositionally biased region" description="Basic and acidic residues" evidence="1">
    <location>
        <begin position="146"/>
        <end position="156"/>
    </location>
</feature>
<gene>
    <name evidence="2" type="ORF">BDA96_10G116700</name>
</gene>
<organism evidence="2 3">
    <name type="scientific">Sorghum bicolor</name>
    <name type="common">Sorghum</name>
    <name type="synonym">Sorghum vulgare</name>
    <dbReference type="NCBI Taxonomy" id="4558"/>
    <lineage>
        <taxon>Eukaryota</taxon>
        <taxon>Viridiplantae</taxon>
        <taxon>Streptophyta</taxon>
        <taxon>Embryophyta</taxon>
        <taxon>Tracheophyta</taxon>
        <taxon>Spermatophyta</taxon>
        <taxon>Magnoliopsida</taxon>
        <taxon>Liliopsida</taxon>
        <taxon>Poales</taxon>
        <taxon>Poaceae</taxon>
        <taxon>PACMAD clade</taxon>
        <taxon>Panicoideae</taxon>
        <taxon>Andropogonodae</taxon>
        <taxon>Andropogoneae</taxon>
        <taxon>Sorghinae</taxon>
        <taxon>Sorghum</taxon>
    </lineage>
</organism>
<evidence type="ECO:0000256" key="1">
    <source>
        <dbReference type="SAM" id="MobiDB-lite"/>
    </source>
</evidence>
<feature type="region of interest" description="Disordered" evidence="1">
    <location>
        <begin position="1"/>
        <end position="58"/>
    </location>
</feature>
<reference evidence="2" key="1">
    <citation type="journal article" date="2019" name="BMC Genomics">
        <title>A new reference genome for Sorghum bicolor reveals high levels of sequence similarity between sweet and grain genotypes: implications for the genetics of sugar metabolism.</title>
        <authorList>
            <person name="Cooper E.A."/>
            <person name="Brenton Z.W."/>
            <person name="Flinn B.S."/>
            <person name="Jenkins J."/>
            <person name="Shu S."/>
            <person name="Flowers D."/>
            <person name="Luo F."/>
            <person name="Wang Y."/>
            <person name="Xia P."/>
            <person name="Barry K."/>
            <person name="Daum C."/>
            <person name="Lipzen A."/>
            <person name="Yoshinaga Y."/>
            <person name="Schmutz J."/>
            <person name="Saski C."/>
            <person name="Vermerris W."/>
            <person name="Kresovich S."/>
        </authorList>
    </citation>
    <scope>NUCLEOTIDE SEQUENCE</scope>
</reference>
<dbReference type="AlphaFoldDB" id="A0A921Q3P1"/>
<comment type="caution">
    <text evidence="2">The sequence shown here is derived from an EMBL/GenBank/DDBJ whole genome shotgun (WGS) entry which is preliminary data.</text>
</comment>
<proteinExistence type="predicted"/>
<name>A0A921Q3P1_SORBI</name>
<evidence type="ECO:0000313" key="3">
    <source>
        <dbReference type="Proteomes" id="UP000807115"/>
    </source>
</evidence>
<accession>A0A921Q3P1</accession>
<protein>
    <submittedName>
        <fullName evidence="2">Uncharacterized protein</fullName>
    </submittedName>
</protein>
<reference evidence="2" key="2">
    <citation type="submission" date="2020-10" db="EMBL/GenBank/DDBJ databases">
        <authorList>
            <person name="Cooper E.A."/>
            <person name="Brenton Z.W."/>
            <person name="Flinn B.S."/>
            <person name="Jenkins J."/>
            <person name="Shu S."/>
            <person name="Flowers D."/>
            <person name="Luo F."/>
            <person name="Wang Y."/>
            <person name="Xia P."/>
            <person name="Barry K."/>
            <person name="Daum C."/>
            <person name="Lipzen A."/>
            <person name="Yoshinaga Y."/>
            <person name="Schmutz J."/>
            <person name="Saski C."/>
            <person name="Vermerris W."/>
            <person name="Kresovich S."/>
        </authorList>
    </citation>
    <scope>NUCLEOTIDE SEQUENCE</scope>
</reference>
<dbReference type="Proteomes" id="UP000807115">
    <property type="component" value="Chromosome 10"/>
</dbReference>
<dbReference type="EMBL" id="CM027689">
    <property type="protein sequence ID" value="KAG0513607.1"/>
    <property type="molecule type" value="Genomic_DNA"/>
</dbReference>
<evidence type="ECO:0000313" key="2">
    <source>
        <dbReference type="EMBL" id="KAG0513607.1"/>
    </source>
</evidence>